<accession>X1FPS2</accession>
<evidence type="ECO:0000256" key="2">
    <source>
        <dbReference type="ARBA" id="ARBA00022741"/>
    </source>
</evidence>
<evidence type="ECO:0000259" key="5">
    <source>
        <dbReference type="PROSITE" id="PS50151"/>
    </source>
</evidence>
<evidence type="ECO:0000256" key="3">
    <source>
        <dbReference type="ARBA" id="ARBA00022840"/>
    </source>
</evidence>
<proteinExistence type="predicted"/>
<dbReference type="PANTHER" id="PTHR11638:SF18">
    <property type="entry name" value="HEAT SHOCK PROTEIN 104"/>
    <property type="match status" value="1"/>
</dbReference>
<protein>
    <recommendedName>
        <fullName evidence="5">UVR domain-containing protein</fullName>
    </recommendedName>
</protein>
<evidence type="ECO:0000256" key="1">
    <source>
        <dbReference type="ARBA" id="ARBA00022737"/>
    </source>
</evidence>
<dbReference type="Gene3D" id="1.10.8.60">
    <property type="match status" value="1"/>
</dbReference>
<dbReference type="GO" id="GO:0034605">
    <property type="term" value="P:cellular response to heat"/>
    <property type="evidence" value="ECO:0007669"/>
    <property type="project" value="TreeGrafter"/>
</dbReference>
<dbReference type="EMBL" id="BARU01014095">
    <property type="protein sequence ID" value="GAH31379.1"/>
    <property type="molecule type" value="Genomic_DNA"/>
</dbReference>
<dbReference type="GO" id="GO:0005524">
    <property type="term" value="F:ATP binding"/>
    <property type="evidence" value="ECO:0007669"/>
    <property type="project" value="UniProtKB-KW"/>
</dbReference>
<dbReference type="FunFam" id="4.10.860.10:FF:000004">
    <property type="entry name" value="ATP-dependent Clp protease ATP-binding subunit"/>
    <property type="match status" value="1"/>
</dbReference>
<comment type="caution">
    <text evidence="6">The sequence shown here is derived from an EMBL/GenBank/DDBJ whole genome shotgun (WGS) entry which is preliminary data.</text>
</comment>
<dbReference type="InterPro" id="IPR041546">
    <property type="entry name" value="ClpA/ClpB_AAA_lid"/>
</dbReference>
<dbReference type="PANTHER" id="PTHR11638">
    <property type="entry name" value="ATP-DEPENDENT CLP PROTEASE"/>
    <property type="match status" value="1"/>
</dbReference>
<dbReference type="GO" id="GO:0016887">
    <property type="term" value="F:ATP hydrolysis activity"/>
    <property type="evidence" value="ECO:0007669"/>
    <property type="project" value="TreeGrafter"/>
</dbReference>
<dbReference type="Gene3D" id="3.40.50.300">
    <property type="entry name" value="P-loop containing nucleotide triphosphate hydrolases"/>
    <property type="match status" value="1"/>
</dbReference>
<keyword evidence="4" id="KW-0143">Chaperone</keyword>
<dbReference type="SUPFAM" id="SSF52540">
    <property type="entry name" value="P-loop containing nucleoside triphosphate hydrolases"/>
    <property type="match status" value="1"/>
</dbReference>
<dbReference type="Pfam" id="PF17871">
    <property type="entry name" value="AAA_lid_9"/>
    <property type="match status" value="1"/>
</dbReference>
<keyword evidence="2" id="KW-0547">Nucleotide-binding</keyword>
<dbReference type="InterPro" id="IPR050130">
    <property type="entry name" value="ClpA_ClpB"/>
</dbReference>
<dbReference type="PROSITE" id="PS50151">
    <property type="entry name" value="UVR"/>
    <property type="match status" value="1"/>
</dbReference>
<organism evidence="6">
    <name type="scientific">marine sediment metagenome</name>
    <dbReference type="NCBI Taxonomy" id="412755"/>
    <lineage>
        <taxon>unclassified sequences</taxon>
        <taxon>metagenomes</taxon>
        <taxon>ecological metagenomes</taxon>
    </lineage>
</organism>
<gene>
    <name evidence="6" type="ORF">S03H2_25081</name>
</gene>
<sequence length="172" mass="19717">ELQTIGATTLDEYRKYIEKDAALERRFQPVQVGEPTVEHTIQILKGLRDRYEAHHRVSITNSAIVAAATLADRYINDRFLPDKAIDLIDEAGARMRIRRMTAPPDLRDFDEKIADARREKESAIDAQDFEKAANLRDTEKQLVAQRAEREKQWRSGDLDVVAEVDDNEIAEV</sequence>
<evidence type="ECO:0000313" key="6">
    <source>
        <dbReference type="EMBL" id="GAH31379.1"/>
    </source>
</evidence>
<feature type="non-terminal residue" evidence="6">
    <location>
        <position position="1"/>
    </location>
</feature>
<feature type="non-terminal residue" evidence="6">
    <location>
        <position position="172"/>
    </location>
</feature>
<dbReference type="AlphaFoldDB" id="X1FPS2"/>
<feature type="domain" description="UVR" evidence="5">
    <location>
        <begin position="110"/>
        <end position="145"/>
    </location>
</feature>
<dbReference type="InterPro" id="IPR001943">
    <property type="entry name" value="UVR_dom"/>
</dbReference>
<name>X1FPS2_9ZZZZ</name>
<dbReference type="Gene3D" id="4.10.860.10">
    <property type="entry name" value="UVR domain"/>
    <property type="match status" value="1"/>
</dbReference>
<reference evidence="6" key="1">
    <citation type="journal article" date="2014" name="Front. Microbiol.">
        <title>High frequency of phylogenetically diverse reductive dehalogenase-homologous genes in deep subseafloor sedimentary metagenomes.</title>
        <authorList>
            <person name="Kawai M."/>
            <person name="Futagami T."/>
            <person name="Toyoda A."/>
            <person name="Takaki Y."/>
            <person name="Nishi S."/>
            <person name="Hori S."/>
            <person name="Arai W."/>
            <person name="Tsubouchi T."/>
            <person name="Morono Y."/>
            <person name="Uchiyama I."/>
            <person name="Ito T."/>
            <person name="Fujiyama A."/>
            <person name="Inagaki F."/>
            <person name="Takami H."/>
        </authorList>
    </citation>
    <scope>NUCLEOTIDE SEQUENCE</scope>
    <source>
        <strain evidence="6">Expedition CK06-06</strain>
    </source>
</reference>
<keyword evidence="3" id="KW-0067">ATP-binding</keyword>
<keyword evidence="1" id="KW-0677">Repeat</keyword>
<dbReference type="GO" id="GO:0005737">
    <property type="term" value="C:cytoplasm"/>
    <property type="evidence" value="ECO:0007669"/>
    <property type="project" value="TreeGrafter"/>
</dbReference>
<evidence type="ECO:0000256" key="4">
    <source>
        <dbReference type="ARBA" id="ARBA00023186"/>
    </source>
</evidence>
<dbReference type="InterPro" id="IPR027417">
    <property type="entry name" value="P-loop_NTPase"/>
</dbReference>
<dbReference type="FunFam" id="1.10.8.60:FF:000011">
    <property type="entry name" value="ATP-dependent Clp protease ATP-binding subunit"/>
    <property type="match status" value="1"/>
</dbReference>